<keyword evidence="2 9" id="KW-0812">Transmembrane</keyword>
<proteinExistence type="predicted"/>
<dbReference type="PROSITE" id="PS50053">
    <property type="entry name" value="UBIQUITIN_2"/>
    <property type="match status" value="1"/>
</dbReference>
<dbReference type="CDD" id="cd17119">
    <property type="entry name" value="Ubl_HERP2"/>
    <property type="match status" value="1"/>
</dbReference>
<feature type="compositionally biased region" description="Low complexity" evidence="8">
    <location>
        <begin position="107"/>
        <end position="138"/>
    </location>
</feature>
<dbReference type="PANTHER" id="PTHR12943:SF5">
    <property type="entry name" value="HOMOCYSTEINE-RESPONSIVE ENDOPLASMIC RETICULUM-RESIDENT UBIQUITIN-LIKE DOMAIN MEMBER 2 PROTEIN"/>
    <property type="match status" value="1"/>
</dbReference>
<keyword evidence="5" id="KW-0834">Unfolded protein response</keyword>
<sequence length="406" mass="45024">MEPSVMGPPVTLVIKAPNQKYTDQTINCFLDWTVGTLKAHLAKVYPSKPSTKDQRLVYSGRLLPDHLQLKDILRKQDEYHMVHLVCTSRTPPSSPKPSAKREIHGASTSNSSSNSESAGLTTPSPSQETLSTSTSSSSDGLRHRNLPQAQSNPVQSHQFPYVMQGNVGSQFPGQGVPAGFPMYPAFSPLQMIWWQQMYARQYYMQYQAAVSAQVTPTTEPAMPAVPQPANSEHVPANEPPAAPNIAAQENRPINQNIQMNEQGGPVVNEEDFNRDWLDRMYTFSRAAILLSIVYFYSSFSRFVTVMGAMLLVYLHRAGWFPFRQEGAQQQAANNNGDVNREGQNVNNPDLEEMERLMDDGIDEDSGEDAVEDANTEQHPGFIASAWSFITTFFTSLIPEGPPQVGN</sequence>
<evidence type="ECO:0000256" key="8">
    <source>
        <dbReference type="SAM" id="MobiDB-lite"/>
    </source>
</evidence>
<comment type="subcellular location">
    <subcellularLocation>
        <location evidence="1">Membrane</location>
        <topology evidence="1">Single-pass membrane protein</topology>
    </subcellularLocation>
</comment>
<keyword evidence="3 9" id="KW-1133">Transmembrane helix</keyword>
<keyword evidence="4 9" id="KW-0472">Membrane</keyword>
<dbReference type="AlphaFoldDB" id="A0A8D0GKB1"/>
<name>A0A8D0GKB1_SPHPU</name>
<organism evidence="11 12">
    <name type="scientific">Sphenodon punctatus</name>
    <name type="common">Tuatara</name>
    <name type="synonym">Hatteria punctata</name>
    <dbReference type="NCBI Taxonomy" id="8508"/>
    <lineage>
        <taxon>Eukaryota</taxon>
        <taxon>Metazoa</taxon>
        <taxon>Chordata</taxon>
        <taxon>Craniata</taxon>
        <taxon>Vertebrata</taxon>
        <taxon>Euteleostomi</taxon>
        <taxon>Lepidosauria</taxon>
        <taxon>Sphenodontia</taxon>
        <taxon>Sphenodontidae</taxon>
        <taxon>Sphenodon</taxon>
    </lineage>
</organism>
<evidence type="ECO:0000256" key="9">
    <source>
        <dbReference type="SAM" id="Phobius"/>
    </source>
</evidence>
<evidence type="ECO:0000256" key="4">
    <source>
        <dbReference type="ARBA" id="ARBA00023136"/>
    </source>
</evidence>
<evidence type="ECO:0000259" key="10">
    <source>
        <dbReference type="PROSITE" id="PS50053"/>
    </source>
</evidence>
<dbReference type="Proteomes" id="UP000694392">
    <property type="component" value="Unplaced"/>
</dbReference>
<dbReference type="GO" id="GO:0030968">
    <property type="term" value="P:endoplasmic reticulum unfolded protein response"/>
    <property type="evidence" value="ECO:0007669"/>
    <property type="project" value="TreeGrafter"/>
</dbReference>
<dbReference type="InterPro" id="IPR039751">
    <property type="entry name" value="HERPUD1/2"/>
</dbReference>
<reference evidence="11" key="1">
    <citation type="submission" date="2025-08" db="UniProtKB">
        <authorList>
            <consortium name="Ensembl"/>
        </authorList>
    </citation>
    <scope>IDENTIFICATION</scope>
</reference>
<dbReference type="GO" id="GO:0016020">
    <property type="term" value="C:membrane"/>
    <property type="evidence" value="ECO:0007669"/>
    <property type="project" value="UniProtKB-SubCell"/>
</dbReference>
<dbReference type="SUPFAM" id="SSF54236">
    <property type="entry name" value="Ubiquitin-like"/>
    <property type="match status" value="1"/>
</dbReference>
<evidence type="ECO:0000256" key="1">
    <source>
        <dbReference type="ARBA" id="ARBA00004167"/>
    </source>
</evidence>
<dbReference type="Gene3D" id="3.10.20.90">
    <property type="entry name" value="Phosphatidylinositol 3-kinase Catalytic Subunit, Chain A, domain 1"/>
    <property type="match status" value="1"/>
</dbReference>
<dbReference type="PANTHER" id="PTHR12943">
    <property type="entry name" value="HOMOCYSTEINE-RESPONSIVE ENDOPLASMIC RETICULUM-RESIDENT UNIQUITIN-LIKE DOMAIN HERPUD PROTEIN FAMILY MEMBER"/>
    <property type="match status" value="1"/>
</dbReference>
<feature type="region of interest" description="Disordered" evidence="8">
    <location>
        <begin position="87"/>
        <end position="154"/>
    </location>
</feature>
<protein>
    <recommendedName>
        <fullName evidence="7">Homocysteine-responsive endoplasmic reticulum-resident ubiquitin-like domain member 2 protein</fullName>
    </recommendedName>
</protein>
<feature type="domain" description="Ubiquitin-like" evidence="10">
    <location>
        <begin position="10"/>
        <end position="71"/>
    </location>
</feature>
<evidence type="ECO:0000256" key="5">
    <source>
        <dbReference type="ARBA" id="ARBA00023230"/>
    </source>
</evidence>
<reference evidence="11" key="2">
    <citation type="submission" date="2025-09" db="UniProtKB">
        <authorList>
            <consortium name="Ensembl"/>
        </authorList>
    </citation>
    <scope>IDENTIFICATION</scope>
</reference>
<feature type="transmembrane region" description="Helical" evidence="9">
    <location>
        <begin position="293"/>
        <end position="314"/>
    </location>
</feature>
<dbReference type="InterPro" id="IPR000626">
    <property type="entry name" value="Ubiquitin-like_dom"/>
</dbReference>
<evidence type="ECO:0000256" key="7">
    <source>
        <dbReference type="ARBA" id="ARBA00040901"/>
    </source>
</evidence>
<evidence type="ECO:0000313" key="11">
    <source>
        <dbReference type="Ensembl" id="ENSSPUP00000010009.1"/>
    </source>
</evidence>
<dbReference type="Pfam" id="PF00240">
    <property type="entry name" value="ubiquitin"/>
    <property type="match status" value="1"/>
</dbReference>
<comment type="function">
    <text evidence="6">Could be involved in the unfolded protein response (UPR) pathway.</text>
</comment>
<dbReference type="InterPro" id="IPR029071">
    <property type="entry name" value="Ubiquitin-like_domsf"/>
</dbReference>
<evidence type="ECO:0000313" key="12">
    <source>
        <dbReference type="Proteomes" id="UP000694392"/>
    </source>
</evidence>
<evidence type="ECO:0000256" key="3">
    <source>
        <dbReference type="ARBA" id="ARBA00022989"/>
    </source>
</evidence>
<evidence type="ECO:0000256" key="2">
    <source>
        <dbReference type="ARBA" id="ARBA00022692"/>
    </source>
</evidence>
<dbReference type="FunFam" id="3.10.20.90:FF:000046">
    <property type="entry name" value="Homocysteine-responsive endoplasmic reticulum-resident ubiquitin-like domain member 2 protein"/>
    <property type="match status" value="1"/>
</dbReference>
<accession>A0A8D0GKB1</accession>
<gene>
    <name evidence="11" type="primary">HERPUD2</name>
</gene>
<dbReference type="SMART" id="SM00213">
    <property type="entry name" value="UBQ"/>
    <property type="match status" value="1"/>
</dbReference>
<dbReference type="Ensembl" id="ENSSPUT00000010664.1">
    <property type="protein sequence ID" value="ENSSPUP00000010009.1"/>
    <property type="gene ID" value="ENSSPUG00000007749.1"/>
</dbReference>
<evidence type="ECO:0000256" key="6">
    <source>
        <dbReference type="ARBA" id="ARBA00037579"/>
    </source>
</evidence>
<dbReference type="GeneTree" id="ENSGT00390000017671"/>
<dbReference type="GO" id="GO:0007283">
    <property type="term" value="P:spermatogenesis"/>
    <property type="evidence" value="ECO:0007669"/>
    <property type="project" value="Ensembl"/>
</dbReference>
<keyword evidence="12" id="KW-1185">Reference proteome</keyword>
<dbReference type="OMA" id="YMQLMAA"/>